<dbReference type="InterPro" id="IPR036365">
    <property type="entry name" value="PGBD-like_sf"/>
</dbReference>
<dbReference type="PANTHER" id="PTHR21666">
    <property type="entry name" value="PEPTIDASE-RELATED"/>
    <property type="match status" value="1"/>
</dbReference>
<gene>
    <name evidence="3" type="ORF">GH754_04855</name>
</gene>
<reference evidence="3 4" key="1">
    <citation type="submission" date="2019-11" db="EMBL/GenBank/DDBJ databases">
        <authorList>
            <person name="Li J."/>
        </authorList>
    </citation>
    <scope>NUCLEOTIDE SEQUENCE [LARGE SCALE GENOMIC DNA]</scope>
    <source>
        <strain evidence="3 4">J4</strain>
    </source>
</reference>
<dbReference type="PANTHER" id="PTHR21666:SF270">
    <property type="entry name" value="MUREIN HYDROLASE ACTIVATOR ENVC"/>
    <property type="match status" value="1"/>
</dbReference>
<feature type="domain" description="Peptidoglycan binding-like" evidence="1">
    <location>
        <begin position="174"/>
        <end position="212"/>
    </location>
</feature>
<keyword evidence="4" id="KW-1185">Reference proteome</keyword>
<dbReference type="Gene3D" id="2.70.70.10">
    <property type="entry name" value="Glucose Permease (Domain IIA)"/>
    <property type="match status" value="1"/>
</dbReference>
<dbReference type="InterPro" id="IPR002477">
    <property type="entry name" value="Peptidoglycan-bd-like"/>
</dbReference>
<proteinExistence type="predicted"/>
<dbReference type="InterPro" id="IPR036366">
    <property type="entry name" value="PGBDSf"/>
</dbReference>
<dbReference type="AlphaFoldDB" id="A0A6G1X3Y6"/>
<dbReference type="Pfam" id="PF01551">
    <property type="entry name" value="Peptidase_M23"/>
    <property type="match status" value="1"/>
</dbReference>
<comment type="caution">
    <text evidence="3">The sequence shown here is derived from an EMBL/GenBank/DDBJ whole genome shotgun (WGS) entry which is preliminary data.</text>
</comment>
<dbReference type="CDD" id="cd12797">
    <property type="entry name" value="M23_peptidase"/>
    <property type="match status" value="1"/>
</dbReference>
<protein>
    <submittedName>
        <fullName evidence="3">Peptidoglycan DD-metalloendopeptidase family protein</fullName>
    </submittedName>
</protein>
<feature type="domain" description="M23ase beta-sheet core" evidence="2">
    <location>
        <begin position="28"/>
        <end position="131"/>
    </location>
</feature>
<dbReference type="GO" id="GO:0004222">
    <property type="term" value="F:metalloendopeptidase activity"/>
    <property type="evidence" value="ECO:0007669"/>
    <property type="project" value="TreeGrafter"/>
</dbReference>
<dbReference type="SUPFAM" id="SSF47090">
    <property type="entry name" value="PGBD-like"/>
    <property type="match status" value="1"/>
</dbReference>
<dbReference type="Gene3D" id="1.10.101.10">
    <property type="entry name" value="PGBD-like superfamily/PGBD"/>
    <property type="match status" value="1"/>
</dbReference>
<dbReference type="Pfam" id="PF01471">
    <property type="entry name" value="PG_binding_1"/>
    <property type="match status" value="1"/>
</dbReference>
<evidence type="ECO:0000313" key="3">
    <source>
        <dbReference type="EMBL" id="MRG85662.1"/>
    </source>
</evidence>
<evidence type="ECO:0000259" key="1">
    <source>
        <dbReference type="Pfam" id="PF01471"/>
    </source>
</evidence>
<dbReference type="EMBL" id="WJNH01000002">
    <property type="protein sequence ID" value="MRG85662.1"/>
    <property type="molecule type" value="Genomic_DNA"/>
</dbReference>
<accession>A0A6G1X3Y6</accession>
<evidence type="ECO:0000259" key="2">
    <source>
        <dbReference type="Pfam" id="PF01551"/>
    </source>
</evidence>
<dbReference type="InterPro" id="IPR016047">
    <property type="entry name" value="M23ase_b-sheet_dom"/>
</dbReference>
<dbReference type="InterPro" id="IPR050570">
    <property type="entry name" value="Cell_wall_metabolism_enzyme"/>
</dbReference>
<dbReference type="Proteomes" id="UP000480185">
    <property type="component" value="Unassembled WGS sequence"/>
</dbReference>
<organism evidence="3 4">
    <name type="scientific">Salinibacillus xinjiangensis</name>
    <dbReference type="NCBI Taxonomy" id="1229268"/>
    <lineage>
        <taxon>Bacteria</taxon>
        <taxon>Bacillati</taxon>
        <taxon>Bacillota</taxon>
        <taxon>Bacilli</taxon>
        <taxon>Bacillales</taxon>
        <taxon>Bacillaceae</taxon>
        <taxon>Salinibacillus</taxon>
    </lineage>
</organism>
<dbReference type="InterPro" id="IPR011055">
    <property type="entry name" value="Dup_hybrid_motif"/>
</dbReference>
<sequence>MRCLLMVHFIRPAEGQFTSGFRSRHRSNHHGLDIAKSGLVEVVAAADGTVVKSYYSNSYGHVVFLQHNLQGEIYESVYAHLRNRFVMLGQVVNQGQRLGFMGNTGNSTGQHLHFELHKGVWDVRKTNAVNPLIYISNHPSTVPQRENSIVPYPGYLIQVGSEGKDVQRIQRAVSVTPDGIFGPVTEKAVKKYQRRHGLKVDGLVGPKTWAMMF</sequence>
<dbReference type="SUPFAM" id="SSF51261">
    <property type="entry name" value="Duplicated hybrid motif"/>
    <property type="match status" value="1"/>
</dbReference>
<evidence type="ECO:0000313" key="4">
    <source>
        <dbReference type="Proteomes" id="UP000480185"/>
    </source>
</evidence>
<name>A0A6G1X3Y6_9BACI</name>